<accession>A0A0P1ANG2</accession>
<proteinExistence type="inferred from homology"/>
<keyword evidence="2" id="KW-0560">Oxidoreductase</keyword>
<keyword evidence="1" id="KW-0521">NADP</keyword>
<evidence type="ECO:0000256" key="2">
    <source>
        <dbReference type="ARBA" id="ARBA00023002"/>
    </source>
</evidence>
<dbReference type="PANTHER" id="PTHR43544">
    <property type="entry name" value="SHORT-CHAIN DEHYDROGENASE/REDUCTASE"/>
    <property type="match status" value="1"/>
</dbReference>
<dbReference type="PRINTS" id="PR00081">
    <property type="entry name" value="GDHRDH"/>
</dbReference>
<dbReference type="PANTHER" id="PTHR43544:SF7">
    <property type="entry name" value="NADB-LER2"/>
    <property type="match status" value="1"/>
</dbReference>
<name>A0A0P1ANG2_PLAHL</name>
<evidence type="ECO:0000313" key="5">
    <source>
        <dbReference type="Proteomes" id="UP000054928"/>
    </source>
</evidence>
<protein>
    <submittedName>
        <fullName evidence="4">Uncharacterized protein</fullName>
    </submittedName>
</protein>
<dbReference type="InterPro" id="IPR002347">
    <property type="entry name" value="SDR_fam"/>
</dbReference>
<dbReference type="CDD" id="cd05325">
    <property type="entry name" value="carb_red_sniffer_like_SDR_c"/>
    <property type="match status" value="1"/>
</dbReference>
<dbReference type="GeneID" id="36408099"/>
<evidence type="ECO:0000256" key="3">
    <source>
        <dbReference type="RuleBase" id="RU000363"/>
    </source>
</evidence>
<dbReference type="Pfam" id="PF00106">
    <property type="entry name" value="adh_short"/>
    <property type="match status" value="1"/>
</dbReference>
<dbReference type="AlphaFoldDB" id="A0A0P1ANG2"/>
<evidence type="ECO:0000313" key="4">
    <source>
        <dbReference type="EMBL" id="CEG42798.1"/>
    </source>
</evidence>
<dbReference type="PRINTS" id="PR00080">
    <property type="entry name" value="SDRFAMILY"/>
</dbReference>
<dbReference type="OrthoDB" id="68267at2759"/>
<dbReference type="RefSeq" id="XP_024579167.1">
    <property type="nucleotide sequence ID" value="XM_024728718.1"/>
</dbReference>
<reference evidence="5" key="1">
    <citation type="submission" date="2014-09" db="EMBL/GenBank/DDBJ databases">
        <authorList>
            <person name="Sharma Rahul"/>
            <person name="Thines Marco"/>
        </authorList>
    </citation>
    <scope>NUCLEOTIDE SEQUENCE [LARGE SCALE GENOMIC DNA]</scope>
</reference>
<dbReference type="GO" id="GO:0005737">
    <property type="term" value="C:cytoplasm"/>
    <property type="evidence" value="ECO:0007669"/>
    <property type="project" value="TreeGrafter"/>
</dbReference>
<dbReference type="OMA" id="PIYELPW"/>
<dbReference type="InterPro" id="IPR036291">
    <property type="entry name" value="NAD(P)-bd_dom_sf"/>
</dbReference>
<sequence length="242" mass="26214">MQPITKTVLITGSTRSIGLALAKYYANANWNVIGTARANSSTDQLKALSPSKIVTLDTSDEASIFEAAQQLKDVPIDLLMNNAGLWIHGDFMSSSKEDMMRHYEVNTVGPFLTTRALLPNLKLAAQTNGAAYVAQLNTTLGSISNNTPKMEAFFSKAFGYTASKAALNMVTRSMAVSLRKSNIGLVTINPGYVSTDMTNHKGYLKPSESAEAMANILANLTLKDSGKFLNSDKKIRAIELPW</sequence>
<dbReference type="SUPFAM" id="SSF51735">
    <property type="entry name" value="NAD(P)-binding Rossmann-fold domains"/>
    <property type="match status" value="1"/>
</dbReference>
<dbReference type="Gene3D" id="3.40.50.720">
    <property type="entry name" value="NAD(P)-binding Rossmann-like Domain"/>
    <property type="match status" value="1"/>
</dbReference>
<comment type="similarity">
    <text evidence="3">Belongs to the short-chain dehydrogenases/reductases (SDR) family.</text>
</comment>
<keyword evidence="5" id="KW-1185">Reference proteome</keyword>
<evidence type="ECO:0000256" key="1">
    <source>
        <dbReference type="ARBA" id="ARBA00022857"/>
    </source>
</evidence>
<dbReference type="Proteomes" id="UP000054928">
    <property type="component" value="Unassembled WGS sequence"/>
</dbReference>
<organism evidence="4 5">
    <name type="scientific">Plasmopara halstedii</name>
    <name type="common">Downy mildew of sunflower</name>
    <dbReference type="NCBI Taxonomy" id="4781"/>
    <lineage>
        <taxon>Eukaryota</taxon>
        <taxon>Sar</taxon>
        <taxon>Stramenopiles</taxon>
        <taxon>Oomycota</taxon>
        <taxon>Peronosporomycetes</taxon>
        <taxon>Peronosporales</taxon>
        <taxon>Peronosporaceae</taxon>
        <taxon>Plasmopara</taxon>
    </lineage>
</organism>
<dbReference type="EMBL" id="CCYD01000645">
    <property type="protein sequence ID" value="CEG42798.1"/>
    <property type="molecule type" value="Genomic_DNA"/>
</dbReference>
<dbReference type="InterPro" id="IPR051468">
    <property type="entry name" value="Fungal_SecMetab_SDRs"/>
</dbReference>
<dbReference type="GO" id="GO:0016491">
    <property type="term" value="F:oxidoreductase activity"/>
    <property type="evidence" value="ECO:0007669"/>
    <property type="project" value="UniProtKB-KW"/>
</dbReference>